<sequence>MEKAKISSYQLFVLLLLFLLGSALLFPLGIDAKQNVWLAILISTIGGFLIFFIYYGLFLIYPDVLPTTYVQEIIGKFFGKITAFLFMVYFTYFAARILRDLGEMLAVVGYLNTPLVINHTLLILVVIYTVRKGIEVLARTGEILFVLIYLMAIAGFSFIVFSSLIDFDRLKPFLEDGIWPVLKVALTQVIFFPFGEVFVFAMIFPYIANKKKVKSVSLFAIGLSGVNLAISMAINVSVLGVFEVERSLFPLLGTIQSIEIADFLERLDIFFMLALIILGFFKISIYFYAITMGMADIWNIKEPTKLVLPIGFVVLFFSIAIAGNMEEHAKEGVKGIALYLQLPFQIIIPLLFLIIAFFKNKKK</sequence>
<dbReference type="EMBL" id="BOQT01000005">
    <property type="protein sequence ID" value="GIN20699.1"/>
    <property type="molecule type" value="Genomic_DNA"/>
</dbReference>
<dbReference type="PANTHER" id="PTHR34975">
    <property type="entry name" value="SPORE GERMINATION PROTEIN A2"/>
    <property type="match status" value="1"/>
</dbReference>
<keyword evidence="10" id="KW-1185">Reference proteome</keyword>
<protein>
    <submittedName>
        <fullName evidence="9">Spore germination protein KB</fullName>
    </submittedName>
</protein>
<gene>
    <name evidence="9" type="primary">gerKB</name>
    <name evidence="9" type="ORF">J1TS3_18330</name>
</gene>
<feature type="transmembrane region" description="Helical" evidence="8">
    <location>
        <begin position="143"/>
        <end position="165"/>
    </location>
</feature>
<evidence type="ECO:0000256" key="5">
    <source>
        <dbReference type="ARBA" id="ARBA00022692"/>
    </source>
</evidence>
<keyword evidence="7 8" id="KW-0472">Membrane</keyword>
<feature type="transmembrane region" description="Helical" evidence="8">
    <location>
        <begin position="73"/>
        <end position="95"/>
    </location>
</feature>
<evidence type="ECO:0000313" key="9">
    <source>
        <dbReference type="EMBL" id="GIN20699.1"/>
    </source>
</evidence>
<evidence type="ECO:0000256" key="6">
    <source>
        <dbReference type="ARBA" id="ARBA00022989"/>
    </source>
</evidence>
<accession>A0ABQ4K4P1</accession>
<evidence type="ECO:0000256" key="4">
    <source>
        <dbReference type="ARBA" id="ARBA00022544"/>
    </source>
</evidence>
<feature type="transmembrane region" description="Helical" evidence="8">
    <location>
        <begin position="306"/>
        <end position="324"/>
    </location>
</feature>
<organism evidence="9 10">
    <name type="scientific">Siminovitchia fordii</name>
    <dbReference type="NCBI Taxonomy" id="254759"/>
    <lineage>
        <taxon>Bacteria</taxon>
        <taxon>Bacillati</taxon>
        <taxon>Bacillota</taxon>
        <taxon>Bacilli</taxon>
        <taxon>Bacillales</taxon>
        <taxon>Bacillaceae</taxon>
        <taxon>Siminovitchia</taxon>
    </lineage>
</organism>
<feature type="transmembrane region" description="Helical" evidence="8">
    <location>
        <begin position="219"/>
        <end position="242"/>
    </location>
</feature>
<dbReference type="InterPro" id="IPR004761">
    <property type="entry name" value="Spore_GerAB"/>
</dbReference>
<keyword evidence="4" id="KW-0309">Germination</keyword>
<keyword evidence="6 8" id="KW-1133">Transmembrane helix</keyword>
<reference evidence="9 10" key="1">
    <citation type="submission" date="2021-03" db="EMBL/GenBank/DDBJ databases">
        <title>Antimicrobial resistance genes in bacteria isolated from Japanese honey, and their potential for conferring macrolide and lincosamide resistance in the American foulbrood pathogen Paenibacillus larvae.</title>
        <authorList>
            <person name="Okamoto M."/>
            <person name="Kumagai M."/>
            <person name="Kanamori H."/>
            <person name="Takamatsu D."/>
        </authorList>
    </citation>
    <scope>NUCLEOTIDE SEQUENCE [LARGE SCALE GENOMIC DNA]</scope>
    <source>
        <strain evidence="9 10">J1TS3</strain>
    </source>
</reference>
<feature type="transmembrane region" description="Helical" evidence="8">
    <location>
        <begin position="185"/>
        <end position="207"/>
    </location>
</feature>
<feature type="transmembrane region" description="Helical" evidence="8">
    <location>
        <begin position="12"/>
        <end position="30"/>
    </location>
</feature>
<dbReference type="RefSeq" id="WP_018707017.1">
    <property type="nucleotide sequence ID" value="NZ_BOQT01000005.1"/>
</dbReference>
<dbReference type="NCBIfam" id="TIGR00912">
    <property type="entry name" value="2A0309"/>
    <property type="match status" value="1"/>
</dbReference>
<keyword evidence="5 8" id="KW-0812">Transmembrane</keyword>
<dbReference type="Proteomes" id="UP000680279">
    <property type="component" value="Unassembled WGS sequence"/>
</dbReference>
<name>A0ABQ4K4P1_9BACI</name>
<proteinExistence type="inferred from homology"/>
<feature type="transmembrane region" description="Helical" evidence="8">
    <location>
        <begin position="36"/>
        <end position="61"/>
    </location>
</feature>
<feature type="transmembrane region" description="Helical" evidence="8">
    <location>
        <begin position="336"/>
        <end position="358"/>
    </location>
</feature>
<evidence type="ECO:0000256" key="7">
    <source>
        <dbReference type="ARBA" id="ARBA00023136"/>
    </source>
</evidence>
<feature type="transmembrane region" description="Helical" evidence="8">
    <location>
        <begin position="269"/>
        <end position="294"/>
    </location>
</feature>
<keyword evidence="3" id="KW-0813">Transport</keyword>
<comment type="caution">
    <text evidence="9">The sequence shown here is derived from an EMBL/GenBank/DDBJ whole genome shotgun (WGS) entry which is preliminary data.</text>
</comment>
<comment type="similarity">
    <text evidence="2">Belongs to the amino acid-polyamine-organocation (APC) superfamily. Spore germination protein (SGP) (TC 2.A.3.9) family.</text>
</comment>
<evidence type="ECO:0000256" key="1">
    <source>
        <dbReference type="ARBA" id="ARBA00004141"/>
    </source>
</evidence>
<evidence type="ECO:0000313" key="10">
    <source>
        <dbReference type="Proteomes" id="UP000680279"/>
    </source>
</evidence>
<feature type="transmembrane region" description="Helical" evidence="8">
    <location>
        <begin position="107"/>
        <end position="131"/>
    </location>
</feature>
<dbReference type="PANTHER" id="PTHR34975:SF2">
    <property type="entry name" value="SPORE GERMINATION PROTEIN A2"/>
    <property type="match status" value="1"/>
</dbReference>
<dbReference type="Pfam" id="PF03845">
    <property type="entry name" value="Spore_permease"/>
    <property type="match status" value="1"/>
</dbReference>
<evidence type="ECO:0000256" key="3">
    <source>
        <dbReference type="ARBA" id="ARBA00022448"/>
    </source>
</evidence>
<comment type="subcellular location">
    <subcellularLocation>
        <location evidence="1">Membrane</location>
        <topology evidence="1">Multi-pass membrane protein</topology>
    </subcellularLocation>
</comment>
<evidence type="ECO:0000256" key="2">
    <source>
        <dbReference type="ARBA" id="ARBA00007998"/>
    </source>
</evidence>
<evidence type="ECO:0000256" key="8">
    <source>
        <dbReference type="SAM" id="Phobius"/>
    </source>
</evidence>